<reference evidence="4" key="1">
    <citation type="submission" date="2020-11" db="EMBL/GenBank/DDBJ databases">
        <authorList>
            <person name="Tran Van P."/>
        </authorList>
    </citation>
    <scope>NUCLEOTIDE SEQUENCE</scope>
</reference>
<proteinExistence type="predicted"/>
<feature type="compositionally biased region" description="Polar residues" evidence="3">
    <location>
        <begin position="98"/>
        <end position="109"/>
    </location>
</feature>
<evidence type="ECO:0000256" key="1">
    <source>
        <dbReference type="ARBA" id="ARBA00022614"/>
    </source>
</evidence>
<gene>
    <name evidence="4" type="ORF">CTOB1V02_LOCUS2858</name>
</gene>
<dbReference type="Gene3D" id="3.80.10.10">
    <property type="entry name" value="Ribonuclease Inhibitor"/>
    <property type="match status" value="1"/>
</dbReference>
<dbReference type="PANTHER" id="PTHR18849">
    <property type="entry name" value="LEUCINE RICH REPEAT PROTEIN"/>
    <property type="match status" value="1"/>
</dbReference>
<accession>A0A7R8ZKJ1</accession>
<dbReference type="PANTHER" id="PTHR18849:SF0">
    <property type="entry name" value="CILIA- AND FLAGELLA-ASSOCIATED PROTEIN 410-RELATED"/>
    <property type="match status" value="1"/>
</dbReference>
<protein>
    <submittedName>
        <fullName evidence="4">Uncharacterized protein</fullName>
    </submittedName>
</protein>
<organism evidence="4">
    <name type="scientific">Cyprideis torosa</name>
    <dbReference type="NCBI Taxonomy" id="163714"/>
    <lineage>
        <taxon>Eukaryota</taxon>
        <taxon>Metazoa</taxon>
        <taxon>Ecdysozoa</taxon>
        <taxon>Arthropoda</taxon>
        <taxon>Crustacea</taxon>
        <taxon>Oligostraca</taxon>
        <taxon>Ostracoda</taxon>
        <taxon>Podocopa</taxon>
        <taxon>Podocopida</taxon>
        <taxon>Cytherocopina</taxon>
        <taxon>Cytheroidea</taxon>
        <taxon>Cytherideidae</taxon>
        <taxon>Cyprideis</taxon>
    </lineage>
</organism>
<dbReference type="EMBL" id="OB660462">
    <property type="protein sequence ID" value="CAD7224907.1"/>
    <property type="molecule type" value="Genomic_DNA"/>
</dbReference>
<sequence length="317" mass="35620">MYLRDLPRLKRLWLEENPCADVEGYRYTVLRHLPNLEVLDNVPVEEEEIREAYHRGLDLLHPDDKFMAAQRGYAGPIQHIDSDGSSNASEGIRPSELYDTNTYSAGSRSPTRKASHISAVSEDSSTAHQLQRRVTPGVQEMMGGSPSHPSRRYSEIEPTYENNEEVVMRRHSQVSPTRYRTVNSPNCPLHRGESFTTVAPRTGSGYALTTAASAVEISSAMQAPRRVASVDTGPFDEKHVDLRRQAAVTYEQAYQVASQQIQDFQLMNLRGTYPSARNKSRTSNLLSAVLCILRELDVNSLEIVETAARCRIQELED</sequence>
<evidence type="ECO:0000313" key="4">
    <source>
        <dbReference type="EMBL" id="CAD7224907.1"/>
    </source>
</evidence>
<name>A0A7R8ZKJ1_9CRUS</name>
<dbReference type="SUPFAM" id="SSF52058">
    <property type="entry name" value="L domain-like"/>
    <property type="match status" value="1"/>
</dbReference>
<dbReference type="AlphaFoldDB" id="A0A7R8ZKJ1"/>
<dbReference type="GO" id="GO:0007010">
    <property type="term" value="P:cytoskeleton organization"/>
    <property type="evidence" value="ECO:0007669"/>
    <property type="project" value="TreeGrafter"/>
</dbReference>
<keyword evidence="2" id="KW-0677">Repeat</keyword>
<keyword evidence="1" id="KW-0433">Leucine-rich repeat</keyword>
<evidence type="ECO:0000256" key="3">
    <source>
        <dbReference type="SAM" id="MobiDB-lite"/>
    </source>
</evidence>
<dbReference type="InterPro" id="IPR032675">
    <property type="entry name" value="LRR_dom_sf"/>
</dbReference>
<dbReference type="OrthoDB" id="1517790at2759"/>
<evidence type="ECO:0000256" key="2">
    <source>
        <dbReference type="ARBA" id="ARBA00022737"/>
    </source>
</evidence>
<feature type="region of interest" description="Disordered" evidence="3">
    <location>
        <begin position="77"/>
        <end position="156"/>
    </location>
</feature>